<evidence type="ECO:0000256" key="1">
    <source>
        <dbReference type="ARBA" id="ARBA00022679"/>
    </source>
</evidence>
<dbReference type="PROSITE" id="PS51186">
    <property type="entry name" value="GNAT"/>
    <property type="match status" value="1"/>
</dbReference>
<dbReference type="Pfam" id="PF00583">
    <property type="entry name" value="Acetyltransf_1"/>
    <property type="match status" value="1"/>
</dbReference>
<accession>A0A9D1ZGJ0</accession>
<evidence type="ECO:0000259" key="3">
    <source>
        <dbReference type="PROSITE" id="PS51186"/>
    </source>
</evidence>
<dbReference type="InterPro" id="IPR016181">
    <property type="entry name" value="Acyl_CoA_acyltransferase"/>
</dbReference>
<keyword evidence="2" id="KW-0012">Acyltransferase</keyword>
<dbReference type="SUPFAM" id="SSF55729">
    <property type="entry name" value="Acyl-CoA N-acyltransferases (Nat)"/>
    <property type="match status" value="1"/>
</dbReference>
<keyword evidence="1" id="KW-0808">Transferase</keyword>
<gene>
    <name evidence="4" type="ORF">H9824_00230</name>
</gene>
<name>A0A9D1ZGJ0_9BACE</name>
<organism evidence="4 5">
    <name type="scientific">Candidatus Bacteroides pullicola</name>
    <dbReference type="NCBI Taxonomy" id="2838475"/>
    <lineage>
        <taxon>Bacteria</taxon>
        <taxon>Pseudomonadati</taxon>
        <taxon>Bacteroidota</taxon>
        <taxon>Bacteroidia</taxon>
        <taxon>Bacteroidales</taxon>
        <taxon>Bacteroidaceae</taxon>
        <taxon>Bacteroides</taxon>
    </lineage>
</organism>
<reference evidence="4" key="1">
    <citation type="journal article" date="2021" name="PeerJ">
        <title>Extensive microbial diversity within the chicken gut microbiome revealed by metagenomics and culture.</title>
        <authorList>
            <person name="Gilroy R."/>
            <person name="Ravi A."/>
            <person name="Getino M."/>
            <person name="Pursley I."/>
            <person name="Horton D.L."/>
            <person name="Alikhan N.F."/>
            <person name="Baker D."/>
            <person name="Gharbi K."/>
            <person name="Hall N."/>
            <person name="Watson M."/>
            <person name="Adriaenssens E.M."/>
            <person name="Foster-Nyarko E."/>
            <person name="Jarju S."/>
            <person name="Secka A."/>
            <person name="Antonio M."/>
            <person name="Oren A."/>
            <person name="Chaudhuri R.R."/>
            <person name="La Ragione R."/>
            <person name="Hildebrand F."/>
            <person name="Pallen M.J."/>
        </authorList>
    </citation>
    <scope>NUCLEOTIDE SEQUENCE</scope>
    <source>
        <strain evidence="4">Gambia2-208</strain>
    </source>
</reference>
<evidence type="ECO:0000313" key="5">
    <source>
        <dbReference type="Proteomes" id="UP000886851"/>
    </source>
</evidence>
<comment type="caution">
    <text evidence="4">The sequence shown here is derived from an EMBL/GenBank/DDBJ whole genome shotgun (WGS) entry which is preliminary data.</text>
</comment>
<proteinExistence type="predicted"/>
<dbReference type="Gene3D" id="3.40.630.30">
    <property type="match status" value="1"/>
</dbReference>
<dbReference type="InterPro" id="IPR000182">
    <property type="entry name" value="GNAT_dom"/>
</dbReference>
<reference evidence="4" key="2">
    <citation type="submission" date="2021-04" db="EMBL/GenBank/DDBJ databases">
        <authorList>
            <person name="Gilroy R."/>
        </authorList>
    </citation>
    <scope>NUCLEOTIDE SEQUENCE</scope>
    <source>
        <strain evidence="4">Gambia2-208</strain>
    </source>
</reference>
<dbReference type="EMBL" id="DXCV01000003">
    <property type="protein sequence ID" value="HIY87126.1"/>
    <property type="molecule type" value="Genomic_DNA"/>
</dbReference>
<dbReference type="GO" id="GO:0016747">
    <property type="term" value="F:acyltransferase activity, transferring groups other than amino-acyl groups"/>
    <property type="evidence" value="ECO:0007669"/>
    <property type="project" value="InterPro"/>
</dbReference>
<dbReference type="Proteomes" id="UP000886851">
    <property type="component" value="Unassembled WGS sequence"/>
</dbReference>
<feature type="domain" description="N-acetyltransferase" evidence="3">
    <location>
        <begin position="8"/>
        <end position="193"/>
    </location>
</feature>
<dbReference type="PANTHER" id="PTHR43877">
    <property type="entry name" value="AMINOALKYLPHOSPHONATE N-ACETYLTRANSFERASE-RELATED-RELATED"/>
    <property type="match status" value="1"/>
</dbReference>
<evidence type="ECO:0000256" key="2">
    <source>
        <dbReference type="ARBA" id="ARBA00023315"/>
    </source>
</evidence>
<dbReference type="InterPro" id="IPR050832">
    <property type="entry name" value="Bact_Acetyltransf"/>
</dbReference>
<dbReference type="AlphaFoldDB" id="A0A9D1ZGJ0"/>
<dbReference type="CDD" id="cd04301">
    <property type="entry name" value="NAT_SF"/>
    <property type="match status" value="1"/>
</dbReference>
<sequence length="200" mass="22494">METKQPTIIVRPATPEDAPIIAAALTMALGEETMRMYCGENYQDVLEELARMEHTQYSYRNALVADVDGTPAGAIVGYDGARLYELRRPTLQHIEERTGQSFEGVEDETHPGEYYLDSLGVLPEYRRLGIGGRLLSALRDKGFAEGHERAGLLVDFENPKAEHLYHTLGFERVEARNLFGHRMWHLQARNRPTAPGGDIL</sequence>
<protein>
    <submittedName>
        <fullName evidence="4">GNAT family N-acetyltransferase</fullName>
    </submittedName>
</protein>
<evidence type="ECO:0000313" key="4">
    <source>
        <dbReference type="EMBL" id="HIY87126.1"/>
    </source>
</evidence>